<protein>
    <recommendedName>
        <fullName evidence="2">non-specific serine/threonine protein kinase</fullName>
        <ecNumber evidence="2">2.7.11.1</ecNumber>
    </recommendedName>
</protein>
<dbReference type="InterPro" id="IPR001611">
    <property type="entry name" value="Leu-rich_rpt"/>
</dbReference>
<dbReference type="PROSITE" id="PS00109">
    <property type="entry name" value="PROTEIN_KINASE_TYR"/>
    <property type="match status" value="1"/>
</dbReference>
<evidence type="ECO:0000256" key="14">
    <source>
        <dbReference type="ARBA" id="ARBA00022989"/>
    </source>
</evidence>
<dbReference type="InterPro" id="IPR001245">
    <property type="entry name" value="Ser-Thr/Tyr_kinase_cat_dom"/>
</dbReference>
<reference evidence="22" key="1">
    <citation type="submission" date="2020-06" db="EMBL/GenBank/DDBJ databases">
        <title>WGS assembly of Ceratodon purpureus strain R40.</title>
        <authorList>
            <person name="Carey S.B."/>
            <person name="Jenkins J."/>
            <person name="Shu S."/>
            <person name="Lovell J.T."/>
            <person name="Sreedasyam A."/>
            <person name="Maumus F."/>
            <person name="Tiley G.P."/>
            <person name="Fernandez-Pozo N."/>
            <person name="Barry K."/>
            <person name="Chen C."/>
            <person name="Wang M."/>
            <person name="Lipzen A."/>
            <person name="Daum C."/>
            <person name="Saski C.A."/>
            <person name="Payton A.C."/>
            <person name="Mcbreen J.C."/>
            <person name="Conrad R.E."/>
            <person name="Kollar L.M."/>
            <person name="Olsson S."/>
            <person name="Huttunen S."/>
            <person name="Landis J.B."/>
            <person name="Wickett N.J."/>
            <person name="Johnson M.G."/>
            <person name="Rensing S.A."/>
            <person name="Grimwood J."/>
            <person name="Schmutz J."/>
            <person name="Mcdaniel S.F."/>
        </authorList>
    </citation>
    <scope>NUCLEOTIDE SEQUENCE</scope>
    <source>
        <strain evidence="22">R40</strain>
    </source>
</reference>
<dbReference type="Pfam" id="PF13855">
    <property type="entry name" value="LRR_8"/>
    <property type="match status" value="2"/>
</dbReference>
<dbReference type="InterPro" id="IPR000719">
    <property type="entry name" value="Prot_kinase_dom"/>
</dbReference>
<dbReference type="PROSITE" id="PS51450">
    <property type="entry name" value="LRR"/>
    <property type="match status" value="1"/>
</dbReference>
<accession>A0A8T0GL34</accession>
<feature type="domain" description="Protein kinase" evidence="21">
    <location>
        <begin position="800"/>
        <end position="1087"/>
    </location>
</feature>
<evidence type="ECO:0000313" key="23">
    <source>
        <dbReference type="Proteomes" id="UP000822688"/>
    </source>
</evidence>
<keyword evidence="9" id="KW-0732">Signal</keyword>
<dbReference type="FunFam" id="1.10.510.10:FF:000417">
    <property type="entry name" value="Leucine-rich repeat receptor-like protein kinase"/>
    <property type="match status" value="1"/>
</dbReference>
<dbReference type="GO" id="GO:0004674">
    <property type="term" value="F:protein serine/threonine kinase activity"/>
    <property type="evidence" value="ECO:0007669"/>
    <property type="project" value="UniProtKB-KW"/>
</dbReference>
<evidence type="ECO:0000256" key="17">
    <source>
        <dbReference type="ARBA" id="ARBA00047899"/>
    </source>
</evidence>
<evidence type="ECO:0000256" key="12">
    <source>
        <dbReference type="ARBA" id="ARBA00022777"/>
    </source>
</evidence>
<evidence type="ECO:0000256" key="1">
    <source>
        <dbReference type="ARBA" id="ARBA00004251"/>
    </source>
</evidence>
<keyword evidence="6" id="KW-0433">Leucine-rich repeat</keyword>
<dbReference type="FunFam" id="3.80.10.10:FF:000383">
    <property type="entry name" value="Leucine-rich repeat receptor protein kinase EMS1"/>
    <property type="match status" value="1"/>
</dbReference>
<keyword evidence="11 19" id="KW-0547">Nucleotide-binding</keyword>
<evidence type="ECO:0000259" key="21">
    <source>
        <dbReference type="PROSITE" id="PS50011"/>
    </source>
</evidence>
<dbReference type="InterPro" id="IPR051716">
    <property type="entry name" value="Plant_RL_S/T_kinase"/>
</dbReference>
<keyword evidence="12" id="KW-0418">Kinase</keyword>
<evidence type="ECO:0000256" key="20">
    <source>
        <dbReference type="SAM" id="Phobius"/>
    </source>
</evidence>
<comment type="caution">
    <text evidence="22">The sequence shown here is derived from an EMBL/GenBank/DDBJ whole genome shotgun (WGS) entry which is preliminary data.</text>
</comment>
<dbReference type="PRINTS" id="PR00019">
    <property type="entry name" value="LEURICHRPT"/>
</dbReference>
<keyword evidence="10" id="KW-0677">Repeat</keyword>
<keyword evidence="4" id="KW-0723">Serine/threonine-protein kinase</keyword>
<dbReference type="Pfam" id="PF08263">
    <property type="entry name" value="LRRNT_2"/>
    <property type="match status" value="1"/>
</dbReference>
<feature type="binding site" evidence="19">
    <location>
        <position position="828"/>
    </location>
    <ligand>
        <name>ATP</name>
        <dbReference type="ChEBI" id="CHEBI:30616"/>
    </ligand>
</feature>
<dbReference type="EMBL" id="CM026431">
    <property type="protein sequence ID" value="KAG0560238.1"/>
    <property type="molecule type" value="Genomic_DNA"/>
</dbReference>
<comment type="catalytic activity">
    <reaction evidence="18">
        <text>L-seryl-[protein] + ATP = O-phospho-L-seryl-[protein] + ADP + H(+)</text>
        <dbReference type="Rhea" id="RHEA:17989"/>
        <dbReference type="Rhea" id="RHEA-COMP:9863"/>
        <dbReference type="Rhea" id="RHEA-COMP:11604"/>
        <dbReference type="ChEBI" id="CHEBI:15378"/>
        <dbReference type="ChEBI" id="CHEBI:29999"/>
        <dbReference type="ChEBI" id="CHEBI:30616"/>
        <dbReference type="ChEBI" id="CHEBI:83421"/>
        <dbReference type="ChEBI" id="CHEBI:456216"/>
        <dbReference type="EC" id="2.7.11.1"/>
    </reaction>
</comment>
<dbReference type="SUPFAM" id="SSF52058">
    <property type="entry name" value="L domain-like"/>
    <property type="match status" value="3"/>
</dbReference>
<dbReference type="FunFam" id="3.80.10.10:FF:000095">
    <property type="entry name" value="LRR receptor-like serine/threonine-protein kinase GSO1"/>
    <property type="match status" value="1"/>
</dbReference>
<dbReference type="InterPro" id="IPR003591">
    <property type="entry name" value="Leu-rich_rpt_typical-subtyp"/>
</dbReference>
<dbReference type="Pfam" id="PF00560">
    <property type="entry name" value="LRR_1"/>
    <property type="match status" value="8"/>
</dbReference>
<name>A0A8T0GL34_CERPU</name>
<dbReference type="FunFam" id="3.30.200.20:FF:000260">
    <property type="entry name" value="LRR receptor-like serine/threonine-protein kinase RPK2"/>
    <property type="match status" value="1"/>
</dbReference>
<gene>
    <name evidence="22" type="ORF">KC19_10G165100</name>
</gene>
<evidence type="ECO:0000256" key="5">
    <source>
        <dbReference type="ARBA" id="ARBA00022553"/>
    </source>
</evidence>
<comment type="subcellular location">
    <subcellularLocation>
        <location evidence="1">Cell membrane</location>
        <topology evidence="1">Single-pass type I membrane protein</topology>
    </subcellularLocation>
</comment>
<dbReference type="PROSITE" id="PS00107">
    <property type="entry name" value="PROTEIN_KINASE_ATP"/>
    <property type="match status" value="1"/>
</dbReference>
<evidence type="ECO:0000256" key="4">
    <source>
        <dbReference type="ARBA" id="ARBA00022527"/>
    </source>
</evidence>
<dbReference type="SMART" id="SM00369">
    <property type="entry name" value="LRR_TYP"/>
    <property type="match status" value="13"/>
</dbReference>
<evidence type="ECO:0000313" key="22">
    <source>
        <dbReference type="EMBL" id="KAG0560241.1"/>
    </source>
</evidence>
<dbReference type="SUPFAM" id="SSF56112">
    <property type="entry name" value="Protein kinase-like (PK-like)"/>
    <property type="match status" value="1"/>
</dbReference>
<keyword evidence="13 19" id="KW-0067">ATP-binding</keyword>
<dbReference type="Pfam" id="PF07714">
    <property type="entry name" value="PK_Tyr_Ser-Thr"/>
    <property type="match status" value="1"/>
</dbReference>
<keyword evidence="16" id="KW-0325">Glycoprotein</keyword>
<dbReference type="FunFam" id="3.80.10.10:FF:000385">
    <property type="entry name" value="Leucine-rich repeat family protein"/>
    <property type="match status" value="1"/>
</dbReference>
<keyword evidence="7" id="KW-0808">Transferase</keyword>
<evidence type="ECO:0000256" key="15">
    <source>
        <dbReference type="ARBA" id="ARBA00023136"/>
    </source>
</evidence>
<proteinExistence type="predicted"/>
<evidence type="ECO:0000256" key="16">
    <source>
        <dbReference type="ARBA" id="ARBA00023180"/>
    </source>
</evidence>
<evidence type="ECO:0000256" key="9">
    <source>
        <dbReference type="ARBA" id="ARBA00022729"/>
    </source>
</evidence>
<dbReference type="Gene3D" id="1.10.510.10">
    <property type="entry name" value="Transferase(Phosphotransferase) domain 1"/>
    <property type="match status" value="1"/>
</dbReference>
<dbReference type="EMBL" id="CM026431">
    <property type="protein sequence ID" value="KAG0560239.1"/>
    <property type="molecule type" value="Genomic_DNA"/>
</dbReference>
<dbReference type="EMBL" id="CM026431">
    <property type="protein sequence ID" value="KAG0560241.1"/>
    <property type="molecule type" value="Genomic_DNA"/>
</dbReference>
<keyword evidence="14 20" id="KW-1133">Transmembrane helix</keyword>
<dbReference type="GO" id="GO:0006950">
    <property type="term" value="P:response to stress"/>
    <property type="evidence" value="ECO:0007669"/>
    <property type="project" value="UniProtKB-ARBA"/>
</dbReference>
<dbReference type="InterPro" id="IPR011009">
    <property type="entry name" value="Kinase-like_dom_sf"/>
</dbReference>
<dbReference type="PANTHER" id="PTHR48053:SF113">
    <property type="entry name" value="PROTEIN KINASE DOMAIN-CONTAINING PROTEIN"/>
    <property type="match status" value="1"/>
</dbReference>
<dbReference type="InterPro" id="IPR008266">
    <property type="entry name" value="Tyr_kinase_AS"/>
</dbReference>
<dbReference type="EMBL" id="CM026431">
    <property type="protein sequence ID" value="KAG0560240.1"/>
    <property type="molecule type" value="Genomic_DNA"/>
</dbReference>
<evidence type="ECO:0000256" key="6">
    <source>
        <dbReference type="ARBA" id="ARBA00022614"/>
    </source>
</evidence>
<evidence type="ECO:0000256" key="18">
    <source>
        <dbReference type="ARBA" id="ARBA00048679"/>
    </source>
</evidence>
<dbReference type="CDD" id="cd14066">
    <property type="entry name" value="STKc_IRAK"/>
    <property type="match status" value="1"/>
</dbReference>
<evidence type="ECO:0000256" key="11">
    <source>
        <dbReference type="ARBA" id="ARBA00022741"/>
    </source>
</evidence>
<dbReference type="GO" id="GO:0005524">
    <property type="term" value="F:ATP binding"/>
    <property type="evidence" value="ECO:0007669"/>
    <property type="project" value="UniProtKB-UniRule"/>
</dbReference>
<keyword evidence="8 20" id="KW-0812">Transmembrane</keyword>
<dbReference type="Gene3D" id="3.30.200.20">
    <property type="entry name" value="Phosphorylase Kinase, domain 1"/>
    <property type="match status" value="1"/>
</dbReference>
<sequence>MERRLRLRIWLLAIVTLLARFAGNTTLALTPDGLALMEFKNGLTIISPLLETWNVSDVSPCSWGGITCTASGDVQSMILLSQVPMLEGNISASLGKLKSLEVLSLDGNLLSGSIPPELGNLSNLKNLSLSFQKLLGEVPLQLANCSSLVELRLNENDLTGDITTVLEALSKLPAIQVISLDGNSFTGTLPPSIGNATTLIYLSLGTSFASGQRGVGLEGQLPKEIGKLVNMTTLWLGGNSFSGEIPLELGNMRLLNTLWLPYNKLNGTIPSWLGNMVNMTKLDLTDNGFVGEIPADLGHMTSLNELGLAKNNLSGIIPSSLGNLVNLKRLDLHTNNLTGPIPEIFTLLINLRVLMLGYNGLTGFIPSNMTKTATSLEGVYLQNNSMSGPIPTDFGKFMPNLTVVDIENNFFTGMLPDGLCQGGKLQWLEVGGNHFEGAIPLSLANCPSLAQARLSDNRFTSIPDGFGRNSSLQYVDLSNNQLTGPLPAGLGVGSQVTFIDLSNNNLTGDISILEFFDLAQNLSVLNLAKNNLVGEIPASMAMCKSLYWLDLSYNSLTGVVPLALANLSNLEQLHLQGNYFTSLKPAGIYSGSAATLRILNLADNPWNAPIASEIGSLTILQILNLSCGGFRGPIPVALLHLMQLEVLDLSHNDLTGEIPSGLGELMTSLVSVNVSFNQLTGSLPPAWVKFLAADPESFRGNPGLCLRYDVNNVCVEGSDQNIITSSRGKITLSVGLIVGVVFGIALAFVIFVTLLFYLFRSAKIKRLSKLVPKVDRVMKNLTTAPLSFTFDNVMAATENFSDDYIIGRGCHGVVYKATLAKDTHIVVKRIACLDFKTALVHKSFWKEIESIGNAKHRNLVRLLGFMQWGEVGFLLYDYVSNGDLRSALHDKERGLVLNWKERLRIAEGVAQGLAYLHHTYSPPIVHRDISSSNVLLDNDLEAQISDFGLSKVLGTQPKSQQWSSTSPAVLGTYGYIAPEVGYSTKVSTKLDVYSYGVLLLELLTGKKPADDPSYGESLHVAAWVKEKVRQNEGKMSESVLDPSLLDDTNLACKDEMLSVQTIALLCTRDNPSDRPAMKEVVEMFSELSRRNKNVLENRIENV</sequence>
<dbReference type="Gene3D" id="3.80.10.10">
    <property type="entry name" value="Ribonuclease Inhibitor"/>
    <property type="match status" value="3"/>
</dbReference>
<evidence type="ECO:0000256" key="7">
    <source>
        <dbReference type="ARBA" id="ARBA00022679"/>
    </source>
</evidence>
<keyword evidence="23" id="KW-1185">Reference proteome</keyword>
<organism evidence="22 23">
    <name type="scientific">Ceratodon purpureus</name>
    <name type="common">Fire moss</name>
    <name type="synonym">Dicranum purpureum</name>
    <dbReference type="NCBI Taxonomy" id="3225"/>
    <lineage>
        <taxon>Eukaryota</taxon>
        <taxon>Viridiplantae</taxon>
        <taxon>Streptophyta</taxon>
        <taxon>Embryophyta</taxon>
        <taxon>Bryophyta</taxon>
        <taxon>Bryophytina</taxon>
        <taxon>Bryopsida</taxon>
        <taxon>Dicranidae</taxon>
        <taxon>Pseudoditrichales</taxon>
        <taxon>Ditrichaceae</taxon>
        <taxon>Ceratodon</taxon>
    </lineage>
</organism>
<dbReference type="EMBL" id="CM026431">
    <property type="protein sequence ID" value="KAG0560242.1"/>
    <property type="molecule type" value="Genomic_DNA"/>
</dbReference>
<evidence type="ECO:0000256" key="19">
    <source>
        <dbReference type="PROSITE-ProRule" id="PRU10141"/>
    </source>
</evidence>
<evidence type="ECO:0000256" key="8">
    <source>
        <dbReference type="ARBA" id="ARBA00022692"/>
    </source>
</evidence>
<keyword evidence="5" id="KW-0597">Phosphoprotein</keyword>
<dbReference type="AlphaFoldDB" id="A0A8T0GL34"/>
<evidence type="ECO:0000256" key="2">
    <source>
        <dbReference type="ARBA" id="ARBA00012513"/>
    </source>
</evidence>
<dbReference type="PANTHER" id="PTHR48053">
    <property type="entry name" value="LEUCINE RICH REPEAT FAMILY PROTEIN, EXPRESSED"/>
    <property type="match status" value="1"/>
</dbReference>
<dbReference type="PROSITE" id="PS50011">
    <property type="entry name" value="PROTEIN_KINASE_DOM"/>
    <property type="match status" value="1"/>
</dbReference>
<evidence type="ECO:0000256" key="3">
    <source>
        <dbReference type="ARBA" id="ARBA00022475"/>
    </source>
</evidence>
<comment type="catalytic activity">
    <reaction evidence="17">
        <text>L-threonyl-[protein] + ATP = O-phospho-L-threonyl-[protein] + ADP + H(+)</text>
        <dbReference type="Rhea" id="RHEA:46608"/>
        <dbReference type="Rhea" id="RHEA-COMP:11060"/>
        <dbReference type="Rhea" id="RHEA-COMP:11605"/>
        <dbReference type="ChEBI" id="CHEBI:15378"/>
        <dbReference type="ChEBI" id="CHEBI:30013"/>
        <dbReference type="ChEBI" id="CHEBI:30616"/>
        <dbReference type="ChEBI" id="CHEBI:61977"/>
        <dbReference type="ChEBI" id="CHEBI:456216"/>
        <dbReference type="EC" id="2.7.11.1"/>
    </reaction>
</comment>
<dbReference type="InterPro" id="IPR032675">
    <property type="entry name" value="LRR_dom_sf"/>
</dbReference>
<dbReference type="InterPro" id="IPR017441">
    <property type="entry name" value="Protein_kinase_ATP_BS"/>
</dbReference>
<evidence type="ECO:0000256" key="10">
    <source>
        <dbReference type="ARBA" id="ARBA00022737"/>
    </source>
</evidence>
<dbReference type="GO" id="GO:0005886">
    <property type="term" value="C:plasma membrane"/>
    <property type="evidence" value="ECO:0007669"/>
    <property type="project" value="UniProtKB-SubCell"/>
</dbReference>
<dbReference type="InterPro" id="IPR013210">
    <property type="entry name" value="LRR_N_plant-typ"/>
</dbReference>
<feature type="transmembrane region" description="Helical" evidence="20">
    <location>
        <begin position="730"/>
        <end position="759"/>
    </location>
</feature>
<evidence type="ECO:0000256" key="13">
    <source>
        <dbReference type="ARBA" id="ARBA00022840"/>
    </source>
</evidence>
<dbReference type="EC" id="2.7.11.1" evidence="2"/>
<dbReference type="Proteomes" id="UP000822688">
    <property type="component" value="Chromosome 10"/>
</dbReference>
<keyword evidence="3" id="KW-1003">Cell membrane</keyword>
<keyword evidence="15 20" id="KW-0472">Membrane</keyword>